<dbReference type="Proteomes" id="UP000325902">
    <property type="component" value="Unassembled WGS sequence"/>
</dbReference>
<evidence type="ECO:0000313" key="6">
    <source>
        <dbReference type="EMBL" id="KAB2568639.1"/>
    </source>
</evidence>
<dbReference type="PANTHER" id="PTHR24189">
    <property type="entry name" value="MYOTROPHIN"/>
    <property type="match status" value="1"/>
</dbReference>
<sequence>MLLEHVIQSLGESPVVCFIDALDECEEAQIRDMISFFELVGELTSSSGINFQVCFSSRHYPHITIRKGLDLVLEGQEGHTQDIANYLETELKIGKSKVAQQIRGEIQEKASGVFMWVVLVVEILNKEHDRGRMHALRRRLQEIPSELHELFREILTRDSHNRDELVLCIQWVLFARQPLSPEQLYFAILSGVEADAISRWDPDEISIDVIKRFILDSSKGLTEITKSKLQKVQFIHESDNNGQTALSSAAEKGHEAVVRLLLETDKVDVNSKDNNGQTALSSAAQKGHEAVARLLLETGKADLNSKDNSGRTALSWAGAREHEALARLLLETGKVNFDSETLSWAAKNGHRTIVKLLLEKDKGTNFNAQRAYWGNVLKIASSQGYEEVVQMLLDKVVDANAPGHALQAASDMGHEKVVRMLLDEGADANAQGGSYCSSLYISSYWGRERMVRMLLDKGADVNAQGDHFGNALQAASYTGCVKIVQMLLDNGADINARGGKYGNALNAASFKNHDKVVQILLQHGADTSAEKAAKRSASQAGIGRGNEDVVAKKPKAADYESPSTHAGAEEESANSVKDDENEDSDSEASVVWVSTRPLPKG</sequence>
<evidence type="ECO:0000259" key="5">
    <source>
        <dbReference type="Pfam" id="PF24883"/>
    </source>
</evidence>
<feature type="repeat" description="ANK" evidence="3">
    <location>
        <begin position="275"/>
        <end position="299"/>
    </location>
</feature>
<dbReference type="AlphaFoldDB" id="A0A5N5CTH0"/>
<proteinExistence type="predicted"/>
<keyword evidence="2 3" id="KW-0040">ANK repeat</keyword>
<dbReference type="PROSITE" id="PS50088">
    <property type="entry name" value="ANK_REPEAT"/>
    <property type="match status" value="6"/>
</dbReference>
<feature type="repeat" description="ANK" evidence="3">
    <location>
        <begin position="241"/>
        <end position="263"/>
    </location>
</feature>
<comment type="caution">
    <text evidence="6">The sequence shown here is derived from an EMBL/GenBank/DDBJ whole genome shotgun (WGS) entry which is preliminary data.</text>
</comment>
<reference evidence="6 7" key="1">
    <citation type="journal article" date="2019" name="Sci. Rep.">
        <title>A multi-omics analysis of the grapevine pathogen Lasiodiplodia theobromae reveals that temperature affects the expression of virulence- and pathogenicity-related genes.</title>
        <authorList>
            <person name="Felix C."/>
            <person name="Meneses R."/>
            <person name="Goncalves M.F.M."/>
            <person name="Tilleman L."/>
            <person name="Duarte A.S."/>
            <person name="Jorrin-Novo J.V."/>
            <person name="Van de Peer Y."/>
            <person name="Deforce D."/>
            <person name="Van Nieuwerburgh F."/>
            <person name="Esteves A.C."/>
            <person name="Alves A."/>
        </authorList>
    </citation>
    <scope>NUCLEOTIDE SEQUENCE [LARGE SCALE GENOMIC DNA]</scope>
    <source>
        <strain evidence="6 7">LA-SOL3</strain>
    </source>
</reference>
<dbReference type="Pfam" id="PF12796">
    <property type="entry name" value="Ank_2"/>
    <property type="match status" value="3"/>
</dbReference>
<dbReference type="InterPro" id="IPR002110">
    <property type="entry name" value="Ankyrin_rpt"/>
</dbReference>
<gene>
    <name evidence="6" type="primary">ANKRD50_0</name>
    <name evidence="6" type="ORF">DBV05_g12682</name>
</gene>
<organism evidence="6 7">
    <name type="scientific">Lasiodiplodia theobromae</name>
    <dbReference type="NCBI Taxonomy" id="45133"/>
    <lineage>
        <taxon>Eukaryota</taxon>
        <taxon>Fungi</taxon>
        <taxon>Dikarya</taxon>
        <taxon>Ascomycota</taxon>
        <taxon>Pezizomycotina</taxon>
        <taxon>Dothideomycetes</taxon>
        <taxon>Dothideomycetes incertae sedis</taxon>
        <taxon>Botryosphaeriales</taxon>
        <taxon>Botryosphaeriaceae</taxon>
        <taxon>Lasiodiplodia</taxon>
    </lineage>
</organism>
<keyword evidence="1" id="KW-0677">Repeat</keyword>
<evidence type="ECO:0000256" key="3">
    <source>
        <dbReference type="PROSITE-ProRule" id="PRU00023"/>
    </source>
</evidence>
<dbReference type="InterPro" id="IPR036770">
    <property type="entry name" value="Ankyrin_rpt-contain_sf"/>
</dbReference>
<feature type="repeat" description="ANK" evidence="3">
    <location>
        <begin position="500"/>
        <end position="532"/>
    </location>
</feature>
<dbReference type="InterPro" id="IPR050745">
    <property type="entry name" value="Multifunctional_regulatory"/>
</dbReference>
<dbReference type="PANTHER" id="PTHR24189:SF50">
    <property type="entry name" value="ANKYRIN REPEAT AND SOCS BOX PROTEIN 2"/>
    <property type="match status" value="1"/>
</dbReference>
<feature type="repeat" description="ANK" evidence="3">
    <location>
        <begin position="405"/>
        <end position="433"/>
    </location>
</feature>
<evidence type="ECO:0000256" key="2">
    <source>
        <dbReference type="ARBA" id="ARBA00023043"/>
    </source>
</evidence>
<feature type="repeat" description="ANK" evidence="3">
    <location>
        <begin position="467"/>
        <end position="499"/>
    </location>
</feature>
<dbReference type="PROSITE" id="PS50297">
    <property type="entry name" value="ANK_REP_REGION"/>
    <property type="match status" value="4"/>
</dbReference>
<name>A0A5N5CTH0_9PEZI</name>
<dbReference type="Pfam" id="PF24883">
    <property type="entry name" value="NPHP3_N"/>
    <property type="match status" value="1"/>
</dbReference>
<dbReference type="SUPFAM" id="SSF48403">
    <property type="entry name" value="Ankyrin repeat"/>
    <property type="match status" value="1"/>
</dbReference>
<evidence type="ECO:0000256" key="4">
    <source>
        <dbReference type="SAM" id="MobiDB-lite"/>
    </source>
</evidence>
<evidence type="ECO:0000313" key="7">
    <source>
        <dbReference type="Proteomes" id="UP000325902"/>
    </source>
</evidence>
<evidence type="ECO:0000256" key="1">
    <source>
        <dbReference type="ARBA" id="ARBA00022737"/>
    </source>
</evidence>
<keyword evidence="7" id="KW-1185">Reference proteome</keyword>
<feature type="repeat" description="ANK" evidence="3">
    <location>
        <begin position="434"/>
        <end position="466"/>
    </location>
</feature>
<feature type="compositionally biased region" description="Basic and acidic residues" evidence="4">
    <location>
        <begin position="545"/>
        <end position="558"/>
    </location>
</feature>
<feature type="region of interest" description="Disordered" evidence="4">
    <location>
        <begin position="530"/>
        <end position="601"/>
    </location>
</feature>
<dbReference type="InterPro" id="IPR056884">
    <property type="entry name" value="NPHP3-like_N"/>
</dbReference>
<dbReference type="EMBL" id="VCHE01000317">
    <property type="protein sequence ID" value="KAB2568639.1"/>
    <property type="molecule type" value="Genomic_DNA"/>
</dbReference>
<accession>A0A5N5CTH0</accession>
<protein>
    <submittedName>
        <fullName evidence="6">Ankyrin repeat domain-containing protein 50</fullName>
    </submittedName>
</protein>
<dbReference type="PRINTS" id="PR01415">
    <property type="entry name" value="ANKYRIN"/>
</dbReference>
<dbReference type="Gene3D" id="1.25.40.20">
    <property type="entry name" value="Ankyrin repeat-containing domain"/>
    <property type="match status" value="2"/>
</dbReference>
<dbReference type="SMART" id="SM00248">
    <property type="entry name" value="ANK"/>
    <property type="match status" value="9"/>
</dbReference>
<feature type="domain" description="Nephrocystin 3-like N-terminal" evidence="5">
    <location>
        <begin position="3"/>
        <end position="58"/>
    </location>
</feature>
<dbReference type="OrthoDB" id="194358at2759"/>